<sequence>MGLSAILKTPCAVPKVISVHTRPGSAARKPMVTACKSNSTRDTTAPQLAKLATQENEFPAVDADTDRSERCSIHTMAKSKCIHPSRPVKQACADCPRKR</sequence>
<evidence type="ECO:0000313" key="1">
    <source>
        <dbReference type="EMBL" id="KAK3273410.1"/>
    </source>
</evidence>
<protein>
    <submittedName>
        <fullName evidence="1">Uncharacterized protein</fullName>
    </submittedName>
</protein>
<organism evidence="1 2">
    <name type="scientific">Cymbomonas tetramitiformis</name>
    <dbReference type="NCBI Taxonomy" id="36881"/>
    <lineage>
        <taxon>Eukaryota</taxon>
        <taxon>Viridiplantae</taxon>
        <taxon>Chlorophyta</taxon>
        <taxon>Pyramimonadophyceae</taxon>
        <taxon>Pyramimonadales</taxon>
        <taxon>Pyramimonadaceae</taxon>
        <taxon>Cymbomonas</taxon>
    </lineage>
</organism>
<evidence type="ECO:0000313" key="2">
    <source>
        <dbReference type="Proteomes" id="UP001190700"/>
    </source>
</evidence>
<proteinExistence type="predicted"/>
<dbReference type="EMBL" id="LGRX02008496">
    <property type="protein sequence ID" value="KAK3273410.1"/>
    <property type="molecule type" value="Genomic_DNA"/>
</dbReference>
<keyword evidence="2" id="KW-1185">Reference proteome</keyword>
<comment type="caution">
    <text evidence="1">The sequence shown here is derived from an EMBL/GenBank/DDBJ whole genome shotgun (WGS) entry which is preliminary data.</text>
</comment>
<dbReference type="Proteomes" id="UP001190700">
    <property type="component" value="Unassembled WGS sequence"/>
</dbReference>
<gene>
    <name evidence="1" type="ORF">CYMTET_18350</name>
</gene>
<reference evidence="1 2" key="1">
    <citation type="journal article" date="2015" name="Genome Biol. Evol.">
        <title>Comparative Genomics of a Bacterivorous Green Alga Reveals Evolutionary Causalities and Consequences of Phago-Mixotrophic Mode of Nutrition.</title>
        <authorList>
            <person name="Burns J.A."/>
            <person name="Paasch A."/>
            <person name="Narechania A."/>
            <person name="Kim E."/>
        </authorList>
    </citation>
    <scope>NUCLEOTIDE SEQUENCE [LARGE SCALE GENOMIC DNA]</scope>
    <source>
        <strain evidence="1 2">PLY_AMNH</strain>
    </source>
</reference>
<accession>A0AAE0L6E4</accession>
<dbReference type="AlphaFoldDB" id="A0AAE0L6E4"/>
<name>A0AAE0L6E4_9CHLO</name>